<evidence type="ECO:0000313" key="3">
    <source>
        <dbReference type="Proteomes" id="UP000630805"/>
    </source>
</evidence>
<comment type="caution">
    <text evidence="2">The sequence shown here is derived from an EMBL/GenBank/DDBJ whole genome shotgun (WGS) entry which is preliminary data.</text>
</comment>
<keyword evidence="3" id="KW-1185">Reference proteome</keyword>
<protein>
    <submittedName>
        <fullName evidence="2">DDE-type integrase/transposase/recombinase</fullName>
    </submittedName>
</protein>
<accession>A0ABX2PR65</accession>
<reference evidence="2 3" key="1">
    <citation type="submission" date="2020-06" db="EMBL/GenBank/DDBJ databases">
        <authorList>
            <person name="Cao W.R."/>
        </authorList>
    </citation>
    <scope>NUCLEOTIDE SEQUENCE [LARGE SCALE GENOMIC DNA]</scope>
    <source>
        <strain evidence="2 3">B1Z28</strain>
    </source>
</reference>
<organism evidence="2 3">
    <name type="scientific">Ruegeria haliotis</name>
    <dbReference type="NCBI Taxonomy" id="2747601"/>
    <lineage>
        <taxon>Bacteria</taxon>
        <taxon>Pseudomonadati</taxon>
        <taxon>Pseudomonadota</taxon>
        <taxon>Alphaproteobacteria</taxon>
        <taxon>Rhodobacterales</taxon>
        <taxon>Roseobacteraceae</taxon>
        <taxon>Ruegeria</taxon>
    </lineage>
</organism>
<evidence type="ECO:0000313" key="2">
    <source>
        <dbReference type="EMBL" id="NVO56653.1"/>
    </source>
</evidence>
<feature type="domain" description="DDE" evidence="1">
    <location>
        <begin position="16"/>
        <end position="101"/>
    </location>
</feature>
<sequence>MERSRSNQVLCQSVVVNRKPRQIVIDKNGAYAAGIQEVNRNLRRIGCPAKVQTIKPKLLNNLIEQEHQFIIQRVRRMSVFKPFASASAKLDGIEVVHMIRMKQFSSATTSGFRLFAVIAGQMCPACR</sequence>
<dbReference type="EMBL" id="JABXWT010000006">
    <property type="protein sequence ID" value="NVO56653.1"/>
    <property type="molecule type" value="Genomic_DNA"/>
</dbReference>
<evidence type="ECO:0000259" key="1">
    <source>
        <dbReference type="Pfam" id="PF13610"/>
    </source>
</evidence>
<dbReference type="Pfam" id="PF13610">
    <property type="entry name" value="DDE_Tnp_IS240"/>
    <property type="match status" value="1"/>
</dbReference>
<dbReference type="InterPro" id="IPR032874">
    <property type="entry name" value="DDE_dom"/>
</dbReference>
<gene>
    <name evidence="2" type="ORF">HW561_12730</name>
</gene>
<dbReference type="Proteomes" id="UP000630805">
    <property type="component" value="Unassembled WGS sequence"/>
</dbReference>
<dbReference type="RefSeq" id="WP_176865316.1">
    <property type="nucleotide sequence ID" value="NZ_JABXWT010000006.1"/>
</dbReference>
<proteinExistence type="predicted"/>
<name>A0ABX2PR65_9RHOB</name>